<dbReference type="InterPro" id="IPR000683">
    <property type="entry name" value="Gfo/Idh/MocA-like_OxRdtase_N"/>
</dbReference>
<dbReference type="SUPFAM" id="SSF51735">
    <property type="entry name" value="NAD(P)-binding Rossmann-fold domains"/>
    <property type="match status" value="1"/>
</dbReference>
<dbReference type="Gene3D" id="3.30.360.10">
    <property type="entry name" value="Dihydrodipicolinate Reductase, domain 2"/>
    <property type="match status" value="1"/>
</dbReference>
<dbReference type="GO" id="GO:0000166">
    <property type="term" value="F:nucleotide binding"/>
    <property type="evidence" value="ECO:0007669"/>
    <property type="project" value="InterPro"/>
</dbReference>
<dbReference type="InterPro" id="IPR055170">
    <property type="entry name" value="GFO_IDH_MocA-like_dom"/>
</dbReference>
<evidence type="ECO:0000313" key="3">
    <source>
        <dbReference type="EMBL" id="XBQ24015.1"/>
    </source>
</evidence>
<evidence type="ECO:0000259" key="1">
    <source>
        <dbReference type="Pfam" id="PF01408"/>
    </source>
</evidence>
<protein>
    <submittedName>
        <fullName evidence="3">Gfo/Idh/MocA family oxidoreductase</fullName>
    </submittedName>
</protein>
<dbReference type="InterPro" id="IPR036291">
    <property type="entry name" value="NAD(P)-bd_dom_sf"/>
</dbReference>
<feature type="domain" description="Gfo/Idh/MocA-like oxidoreductase N-terminal" evidence="1">
    <location>
        <begin position="8"/>
        <end position="137"/>
    </location>
</feature>
<gene>
    <name evidence="3" type="ORF">ABNE31_03630</name>
</gene>
<dbReference type="RefSeq" id="WP_349352406.1">
    <property type="nucleotide sequence ID" value="NZ_CP157804.1"/>
</dbReference>
<accession>A0AAU7N0C8</accession>
<dbReference type="AlphaFoldDB" id="A0AAU7N0C8"/>
<dbReference type="SUPFAM" id="SSF55347">
    <property type="entry name" value="Glyceraldehyde-3-phosphate dehydrogenase-like, C-terminal domain"/>
    <property type="match status" value="1"/>
</dbReference>
<sequence>MPKKIRLGILGGGGDSLIGVLHRVASFINDNYEIVGAVFNPDHEDSIAFAKEIDIPTNRIYKDFDTLVEEEMKLPEDERIQVCSILTPNFLHFPMAKKLLDHGFHVICEKPMTTTYEEAKILRDTLKKAGTVFAVTHTYTGYPMVRQMREMIKEGVIGKVHKVDAQYYQGWMNPIIHDKEKRGSVWRLDPKKAGISSCMGDIGVHAFNLIEFTTGLQVQSLLCDFNYVYDDNVMDMDGTALIRLDKNVKGVIRASQVATGEENNLTIAIYGQKGGLKWEQENPNYLYRLNDPEPLQVYKPGHQYNSALSLDGTKLPPGHPEGIFDAMANIYLGVAKAIRGEEYNSGEFPTMTDGVRGLNFIENTVASHKQGNIWVDMD</sequence>
<dbReference type="EMBL" id="CP157804">
    <property type="protein sequence ID" value="XBQ24015.1"/>
    <property type="molecule type" value="Genomic_DNA"/>
</dbReference>
<dbReference type="PANTHER" id="PTHR43708:SF3">
    <property type="entry name" value="OXIDOREDUCTASE"/>
    <property type="match status" value="1"/>
</dbReference>
<evidence type="ECO:0000259" key="2">
    <source>
        <dbReference type="Pfam" id="PF22725"/>
    </source>
</evidence>
<name>A0AAU7N0C8_9FLAO</name>
<proteinExistence type="predicted"/>
<dbReference type="Gene3D" id="3.40.50.720">
    <property type="entry name" value="NAD(P)-binding Rossmann-like Domain"/>
    <property type="match status" value="1"/>
</dbReference>
<dbReference type="Pfam" id="PF01408">
    <property type="entry name" value="GFO_IDH_MocA"/>
    <property type="match status" value="1"/>
</dbReference>
<dbReference type="InterPro" id="IPR051317">
    <property type="entry name" value="Gfo/Idh/MocA_oxidoreduct"/>
</dbReference>
<reference evidence="3" key="1">
    <citation type="submission" date="2024-05" db="EMBL/GenBank/DDBJ databases">
        <title>Draft Genome Sequences of Flagellimonas sp. MMG031 and Marinobacter sp. MMG032 Isolated from the dinoflagellate Symbiodinium pilosum.</title>
        <authorList>
            <person name="Shikuma N.J."/>
            <person name="Farrell M.V."/>
        </authorList>
    </citation>
    <scope>NUCLEOTIDE SEQUENCE</scope>
    <source>
        <strain evidence="3">MMG031</strain>
    </source>
</reference>
<organism evidence="3">
    <name type="scientific">Flagellimonas sp. MMG031</name>
    <dbReference type="NCBI Taxonomy" id="3158549"/>
    <lineage>
        <taxon>Bacteria</taxon>
        <taxon>Pseudomonadati</taxon>
        <taxon>Bacteroidota</taxon>
        <taxon>Flavobacteriia</taxon>
        <taxon>Flavobacteriales</taxon>
        <taxon>Flavobacteriaceae</taxon>
        <taxon>Flagellimonas</taxon>
    </lineage>
</organism>
<dbReference type="PANTHER" id="PTHR43708">
    <property type="entry name" value="CONSERVED EXPRESSED OXIDOREDUCTASE (EUROFUNG)"/>
    <property type="match status" value="1"/>
</dbReference>
<feature type="domain" description="GFO/IDH/MocA-like oxidoreductase" evidence="2">
    <location>
        <begin position="145"/>
        <end position="276"/>
    </location>
</feature>
<dbReference type="KEGG" id="fld:ABNE31_03630"/>
<dbReference type="Pfam" id="PF22725">
    <property type="entry name" value="GFO_IDH_MocA_C3"/>
    <property type="match status" value="1"/>
</dbReference>